<feature type="transmembrane region" description="Helical" evidence="1">
    <location>
        <begin position="12"/>
        <end position="37"/>
    </location>
</feature>
<keyword evidence="1" id="KW-0472">Membrane</keyword>
<evidence type="ECO:0000313" key="3">
    <source>
        <dbReference type="EMBL" id="GAJ23173.1"/>
    </source>
</evidence>
<evidence type="ECO:0000259" key="2">
    <source>
        <dbReference type="PROSITE" id="PS50850"/>
    </source>
</evidence>
<dbReference type="PROSITE" id="PS51257">
    <property type="entry name" value="PROKAR_LIPOPROTEIN"/>
    <property type="match status" value="1"/>
</dbReference>
<accession>X1V0A0</accession>
<protein>
    <recommendedName>
        <fullName evidence="2">Major facilitator superfamily (MFS) profile domain-containing protein</fullName>
    </recommendedName>
</protein>
<keyword evidence="1" id="KW-0812">Transmembrane</keyword>
<feature type="non-terminal residue" evidence="3">
    <location>
        <position position="81"/>
    </location>
</feature>
<dbReference type="PROSITE" id="PS50850">
    <property type="entry name" value="MFS"/>
    <property type="match status" value="1"/>
</dbReference>
<name>X1V0A0_9ZZZZ</name>
<dbReference type="Gene3D" id="1.20.1250.20">
    <property type="entry name" value="MFS general substrate transporter like domains"/>
    <property type="match status" value="1"/>
</dbReference>
<dbReference type="SUPFAM" id="SSF103473">
    <property type="entry name" value="MFS general substrate transporter"/>
    <property type="match status" value="1"/>
</dbReference>
<dbReference type="InterPro" id="IPR036259">
    <property type="entry name" value="MFS_trans_sf"/>
</dbReference>
<organism evidence="3">
    <name type="scientific">marine sediment metagenome</name>
    <dbReference type="NCBI Taxonomy" id="412755"/>
    <lineage>
        <taxon>unclassified sequences</taxon>
        <taxon>metagenomes</taxon>
        <taxon>ecological metagenomes</taxon>
    </lineage>
</organism>
<sequence length="81" mass="8876">MGLKHLHYGWVVVIMAACIMAVHALAFYTFGIFLVPLTLTAEFNWERGALSGAFSIAMLLSGLFSILSGRLSDKYGPRILV</sequence>
<keyword evidence="1" id="KW-1133">Transmembrane helix</keyword>
<dbReference type="InterPro" id="IPR020846">
    <property type="entry name" value="MFS_dom"/>
</dbReference>
<proteinExistence type="predicted"/>
<dbReference type="InterPro" id="IPR011701">
    <property type="entry name" value="MFS"/>
</dbReference>
<dbReference type="EMBL" id="BARW01041216">
    <property type="protein sequence ID" value="GAJ23173.1"/>
    <property type="molecule type" value="Genomic_DNA"/>
</dbReference>
<dbReference type="GO" id="GO:0022857">
    <property type="term" value="F:transmembrane transporter activity"/>
    <property type="evidence" value="ECO:0007669"/>
    <property type="project" value="InterPro"/>
</dbReference>
<dbReference type="AlphaFoldDB" id="X1V0A0"/>
<reference evidence="3" key="1">
    <citation type="journal article" date="2014" name="Front. Microbiol.">
        <title>High frequency of phylogenetically diverse reductive dehalogenase-homologous genes in deep subseafloor sedimentary metagenomes.</title>
        <authorList>
            <person name="Kawai M."/>
            <person name="Futagami T."/>
            <person name="Toyoda A."/>
            <person name="Takaki Y."/>
            <person name="Nishi S."/>
            <person name="Hori S."/>
            <person name="Arai W."/>
            <person name="Tsubouchi T."/>
            <person name="Morono Y."/>
            <person name="Uchiyama I."/>
            <person name="Ito T."/>
            <person name="Fujiyama A."/>
            <person name="Inagaki F."/>
            <person name="Takami H."/>
        </authorList>
    </citation>
    <scope>NUCLEOTIDE SEQUENCE</scope>
    <source>
        <strain evidence="3">Expedition CK06-06</strain>
    </source>
</reference>
<comment type="caution">
    <text evidence="3">The sequence shown here is derived from an EMBL/GenBank/DDBJ whole genome shotgun (WGS) entry which is preliminary data.</text>
</comment>
<evidence type="ECO:0000256" key="1">
    <source>
        <dbReference type="SAM" id="Phobius"/>
    </source>
</evidence>
<feature type="transmembrane region" description="Helical" evidence="1">
    <location>
        <begin position="49"/>
        <end position="68"/>
    </location>
</feature>
<dbReference type="Pfam" id="PF07690">
    <property type="entry name" value="MFS_1"/>
    <property type="match status" value="1"/>
</dbReference>
<feature type="domain" description="Major facilitator superfamily (MFS) profile" evidence="2">
    <location>
        <begin position="12"/>
        <end position="81"/>
    </location>
</feature>
<gene>
    <name evidence="3" type="ORF">S12H4_61847</name>
</gene>